<keyword evidence="2" id="KW-0067">ATP-binding</keyword>
<keyword evidence="1" id="KW-0547">Nucleotide-binding</keyword>
<evidence type="ECO:0000259" key="3">
    <source>
        <dbReference type="PROSITE" id="PS50011"/>
    </source>
</evidence>
<dbReference type="PROSITE" id="PS50011">
    <property type="entry name" value="PROTEIN_KINASE_DOM"/>
    <property type="match status" value="1"/>
</dbReference>
<dbReference type="PANTHER" id="PTHR27005:SF175">
    <property type="entry name" value="NON-FUNCTIONAL PSEUDOKINASE ZRK6"/>
    <property type="match status" value="1"/>
</dbReference>
<dbReference type="PANTHER" id="PTHR27005">
    <property type="entry name" value="WALL-ASSOCIATED RECEPTOR KINASE-LIKE 21"/>
    <property type="match status" value="1"/>
</dbReference>
<dbReference type="Pfam" id="PF07714">
    <property type="entry name" value="PK_Tyr_Ser-Thr"/>
    <property type="match status" value="1"/>
</dbReference>
<accession>A0A8S9PNQ5</accession>
<dbReference type="GO" id="GO:0007166">
    <property type="term" value="P:cell surface receptor signaling pathway"/>
    <property type="evidence" value="ECO:0007669"/>
    <property type="project" value="InterPro"/>
</dbReference>
<dbReference type="FunFam" id="3.30.200.20:FF:000515">
    <property type="entry name" value="Inactive serine/threonine-protein kinase"/>
    <property type="match status" value="1"/>
</dbReference>
<dbReference type="InterPro" id="IPR000719">
    <property type="entry name" value="Prot_kinase_dom"/>
</dbReference>
<name>A0A8S9PNQ5_BRACR</name>
<dbReference type="GO" id="GO:0004674">
    <property type="term" value="F:protein serine/threonine kinase activity"/>
    <property type="evidence" value="ECO:0007669"/>
    <property type="project" value="TreeGrafter"/>
</dbReference>
<comment type="caution">
    <text evidence="4">The sequence shown here is derived from an EMBL/GenBank/DDBJ whole genome shotgun (WGS) entry which is preliminary data.</text>
</comment>
<dbReference type="GO" id="GO:0005524">
    <property type="term" value="F:ATP binding"/>
    <property type="evidence" value="ECO:0007669"/>
    <property type="project" value="UniProtKB-KW"/>
</dbReference>
<dbReference type="InterPro" id="IPR045274">
    <property type="entry name" value="WAK-like"/>
</dbReference>
<dbReference type="EMBL" id="QGKX02001347">
    <property type="protein sequence ID" value="KAF3524407.1"/>
    <property type="molecule type" value="Genomic_DNA"/>
</dbReference>
<dbReference type="Proteomes" id="UP000712600">
    <property type="component" value="Unassembled WGS sequence"/>
</dbReference>
<evidence type="ECO:0000256" key="2">
    <source>
        <dbReference type="ARBA" id="ARBA00022840"/>
    </source>
</evidence>
<dbReference type="AlphaFoldDB" id="A0A8S9PNQ5"/>
<dbReference type="Gene3D" id="3.30.200.20">
    <property type="entry name" value="Phosphorylase Kinase, domain 1"/>
    <property type="match status" value="1"/>
</dbReference>
<organism evidence="4 5">
    <name type="scientific">Brassica cretica</name>
    <name type="common">Mustard</name>
    <dbReference type="NCBI Taxonomy" id="69181"/>
    <lineage>
        <taxon>Eukaryota</taxon>
        <taxon>Viridiplantae</taxon>
        <taxon>Streptophyta</taxon>
        <taxon>Embryophyta</taxon>
        <taxon>Tracheophyta</taxon>
        <taxon>Spermatophyta</taxon>
        <taxon>Magnoliopsida</taxon>
        <taxon>eudicotyledons</taxon>
        <taxon>Gunneridae</taxon>
        <taxon>Pentapetalae</taxon>
        <taxon>rosids</taxon>
        <taxon>malvids</taxon>
        <taxon>Brassicales</taxon>
        <taxon>Brassicaceae</taxon>
        <taxon>Brassiceae</taxon>
        <taxon>Brassica</taxon>
    </lineage>
</organism>
<feature type="domain" description="Protein kinase" evidence="3">
    <location>
        <begin position="49"/>
        <end position="335"/>
    </location>
</feature>
<dbReference type="InterPro" id="IPR011009">
    <property type="entry name" value="Kinase-like_dom_sf"/>
</dbReference>
<dbReference type="SUPFAM" id="SSF56112">
    <property type="entry name" value="Protein kinase-like (PK-like)"/>
    <property type="match status" value="1"/>
</dbReference>
<evidence type="ECO:0000256" key="1">
    <source>
        <dbReference type="ARBA" id="ARBA00022741"/>
    </source>
</evidence>
<dbReference type="GO" id="GO:0005886">
    <property type="term" value="C:plasma membrane"/>
    <property type="evidence" value="ECO:0007669"/>
    <property type="project" value="TreeGrafter"/>
</dbReference>
<proteinExistence type="predicted"/>
<gene>
    <name evidence="4" type="ORF">F2Q69_00049342</name>
</gene>
<evidence type="ECO:0000313" key="4">
    <source>
        <dbReference type="EMBL" id="KAF3524407.1"/>
    </source>
</evidence>
<dbReference type="Gene3D" id="1.10.510.10">
    <property type="entry name" value="Transferase(Phosphotransferase) domain 1"/>
    <property type="match status" value="1"/>
</dbReference>
<dbReference type="GO" id="GO:0009266">
    <property type="term" value="P:response to temperature stimulus"/>
    <property type="evidence" value="ECO:0007669"/>
    <property type="project" value="UniProtKB-ARBA"/>
</dbReference>
<evidence type="ECO:0000313" key="5">
    <source>
        <dbReference type="Proteomes" id="UP000712600"/>
    </source>
</evidence>
<protein>
    <recommendedName>
        <fullName evidence="3">Protein kinase domain-containing protein</fullName>
    </recommendedName>
</protein>
<reference evidence="4" key="1">
    <citation type="submission" date="2019-12" db="EMBL/GenBank/DDBJ databases">
        <title>Genome sequencing and annotation of Brassica cretica.</title>
        <authorList>
            <person name="Studholme D.J."/>
            <person name="Sarris P."/>
        </authorList>
    </citation>
    <scope>NUCLEOTIDE SEQUENCE</scope>
    <source>
        <strain evidence="4">PFS-109/04</strain>
        <tissue evidence="4">Leaf</tissue>
    </source>
</reference>
<dbReference type="InterPro" id="IPR001245">
    <property type="entry name" value="Ser-Thr/Tyr_kinase_cat_dom"/>
</dbReference>
<sequence>MNWLRTNRTGGKARQRNVKENGEVILKELIECCDGKCNPIKNFSSDQIIKATDNFSQSNRASRIDIYYRCYKGILDDRPVLVKKGKYTLDTKEICRDIAISSMVSGHKNFLKLLGCCLEFTPPALVFEYAEIITLGPLITSNPRNMRRIKIAREVANALTYLHTAFSRAFIHSNLDHFTIFLDGNGIAKLGNFCNCVSIPEGEVFVHDDALKKYHDFRTNTLKQTHGLGVCYVPVIDPEYKSTGKVTTTTDMHSFGAFMLALVQVKEVDDELSMSSDMLRALAELFIKPHDDARLPLHHHVSKILRKFGYAEVMGSDISSRDMGNVAASPVKEFFRLALRCIGCNLGDPLTSMIQVAKELRLIEKSAYGDSSLRISTCLAHILHSLPLQSSPICSFCCFTLCLETGDTNTLPIPNVRGDSSSSSYSSLVYPLSCITYEFLGILETSPPTSTILSATLIDDGGTYETGAALREANSS</sequence>